<evidence type="ECO:0000313" key="3">
    <source>
        <dbReference type="Proteomes" id="UP000012174"/>
    </source>
</evidence>
<evidence type="ECO:0000256" key="1">
    <source>
        <dbReference type="SAM" id="MobiDB-lite"/>
    </source>
</evidence>
<dbReference type="AlphaFoldDB" id="M7T7A2"/>
<protein>
    <submittedName>
        <fullName evidence="2">Putative ser arg-related nuclear matrix protein</fullName>
    </submittedName>
</protein>
<evidence type="ECO:0000313" key="2">
    <source>
        <dbReference type="EMBL" id="EMR72773.1"/>
    </source>
</evidence>
<reference evidence="3" key="1">
    <citation type="journal article" date="2013" name="Genome Announc.">
        <title>Draft genome sequence of the grapevine dieback fungus Eutypa lata UCR-EL1.</title>
        <authorList>
            <person name="Blanco-Ulate B."/>
            <person name="Rolshausen P.E."/>
            <person name="Cantu D."/>
        </authorList>
    </citation>
    <scope>NUCLEOTIDE SEQUENCE [LARGE SCALE GENOMIC DNA]</scope>
    <source>
        <strain evidence="3">UCR-EL1</strain>
    </source>
</reference>
<name>M7T7A2_EUTLA</name>
<gene>
    <name evidence="2" type="ORF">UCREL1_168</name>
</gene>
<dbReference type="OrthoDB" id="5296at2759"/>
<proteinExistence type="predicted"/>
<dbReference type="Proteomes" id="UP000012174">
    <property type="component" value="Unassembled WGS sequence"/>
</dbReference>
<dbReference type="EMBL" id="KB705383">
    <property type="protein sequence ID" value="EMR72773.1"/>
    <property type="molecule type" value="Genomic_DNA"/>
</dbReference>
<dbReference type="HOGENOM" id="CLU_066486_0_0_1"/>
<sequence>MTTTTTTTTATTTRDGLPSIPVCPRSRAEAGHVDWLTFPRCDNFNVCPTCYERAFSRGPGARFAHALVPAPFRPSDRPLACDFGRSPWLQLAWLRTLTYSHADLSLFHSVRAVLERARAQDQQECSGLREVYRAWYSIRDPGAGARPVPGFAACGTCARLVETVLPNLTGVFVPLDSEPSLNVCALHPHSSPAEEASGNSRERFVQYLGAFSNVSDAALEARCSPDIQDLADRVGALAAAPECRREVPVRDAWWYVMRSIPEFTVCEACFKEVVAPALPSDNNRQQQQQQDGYSSGNSNGPSVAGDFHYRPQRLALAACQLWSERMHDVFNKAVRRRDLGYLKSRVCERRDREQEY</sequence>
<dbReference type="STRING" id="1287681.M7T7A2"/>
<feature type="region of interest" description="Disordered" evidence="1">
    <location>
        <begin position="280"/>
        <end position="304"/>
    </location>
</feature>
<dbReference type="KEGG" id="ela:UCREL1_168"/>
<keyword evidence="3" id="KW-1185">Reference proteome</keyword>
<dbReference type="eggNOG" id="ENOG502SJTA">
    <property type="taxonomic scope" value="Eukaryota"/>
</dbReference>
<accession>M7T7A2</accession>
<dbReference type="OMA" id="AVTRTWY"/>
<feature type="compositionally biased region" description="Polar residues" evidence="1">
    <location>
        <begin position="291"/>
        <end position="301"/>
    </location>
</feature>
<organism evidence="2 3">
    <name type="scientific">Eutypa lata (strain UCR-EL1)</name>
    <name type="common">Grapevine dieback disease fungus</name>
    <name type="synonym">Eutypa armeniacae</name>
    <dbReference type="NCBI Taxonomy" id="1287681"/>
    <lineage>
        <taxon>Eukaryota</taxon>
        <taxon>Fungi</taxon>
        <taxon>Dikarya</taxon>
        <taxon>Ascomycota</taxon>
        <taxon>Pezizomycotina</taxon>
        <taxon>Sordariomycetes</taxon>
        <taxon>Xylariomycetidae</taxon>
        <taxon>Xylariales</taxon>
        <taxon>Diatrypaceae</taxon>
        <taxon>Eutypa</taxon>
    </lineage>
</organism>